<dbReference type="EMBL" id="PVWG01000023">
    <property type="protein sequence ID" value="PSB17844.1"/>
    <property type="molecule type" value="Genomic_DNA"/>
</dbReference>
<evidence type="ECO:0000313" key="2">
    <source>
        <dbReference type="Proteomes" id="UP000238634"/>
    </source>
</evidence>
<organism evidence="1 2">
    <name type="scientific">Phormidesmis priestleyi ULC007</name>
    <dbReference type="NCBI Taxonomy" id="1920490"/>
    <lineage>
        <taxon>Bacteria</taxon>
        <taxon>Bacillati</taxon>
        <taxon>Cyanobacteriota</taxon>
        <taxon>Cyanophyceae</taxon>
        <taxon>Leptolyngbyales</taxon>
        <taxon>Leptolyngbyaceae</taxon>
        <taxon>Phormidesmis</taxon>
    </lineage>
</organism>
<keyword evidence="2" id="KW-1185">Reference proteome</keyword>
<protein>
    <submittedName>
        <fullName evidence="1">Uncharacterized protein</fullName>
    </submittedName>
</protein>
<accession>A0A2T1DBL5</accession>
<proteinExistence type="predicted"/>
<name>A0A2T1DBL5_9CYAN</name>
<dbReference type="Proteomes" id="UP000238634">
    <property type="component" value="Unassembled WGS sequence"/>
</dbReference>
<reference evidence="1 2" key="2">
    <citation type="submission" date="2018-03" db="EMBL/GenBank/DDBJ databases">
        <title>The ancient ancestry and fast evolution of plastids.</title>
        <authorList>
            <person name="Moore K.R."/>
            <person name="Magnabosco C."/>
            <person name="Momper L."/>
            <person name="Gold D.A."/>
            <person name="Bosak T."/>
            <person name="Fournier G.P."/>
        </authorList>
    </citation>
    <scope>NUCLEOTIDE SEQUENCE [LARGE SCALE GENOMIC DNA]</scope>
    <source>
        <strain evidence="1 2">ULC007</strain>
    </source>
</reference>
<reference evidence="1 2" key="1">
    <citation type="submission" date="2018-02" db="EMBL/GenBank/DDBJ databases">
        <authorList>
            <person name="Cohen D.B."/>
            <person name="Kent A.D."/>
        </authorList>
    </citation>
    <scope>NUCLEOTIDE SEQUENCE [LARGE SCALE GENOMIC DNA]</scope>
    <source>
        <strain evidence="1 2">ULC007</strain>
    </source>
</reference>
<comment type="caution">
    <text evidence="1">The sequence shown here is derived from an EMBL/GenBank/DDBJ whole genome shotgun (WGS) entry which is preliminary data.</text>
</comment>
<sequence length="73" mass="8055">MAKREAKGIGTGRSEGSKRTQFVGKKVTVPVTFSCTLPIDKAAIAKKLKGRGSRVRRLILKYWDEFIDESADG</sequence>
<evidence type="ECO:0000313" key="1">
    <source>
        <dbReference type="EMBL" id="PSB17844.1"/>
    </source>
</evidence>
<gene>
    <name evidence="1" type="ORF">C7B65_17460</name>
</gene>
<dbReference type="AlphaFoldDB" id="A0A2T1DBL5"/>
<dbReference type="STRING" id="1920490.GCA_001895925_01253"/>